<keyword evidence="2" id="KW-0472">Membrane</keyword>
<evidence type="ECO:0000256" key="2">
    <source>
        <dbReference type="SAM" id="Phobius"/>
    </source>
</evidence>
<evidence type="ECO:0000259" key="4">
    <source>
        <dbReference type="Pfam" id="PF08308"/>
    </source>
</evidence>
<accession>A0A150SM13</accession>
<feature type="compositionally biased region" description="Basic and acidic residues" evidence="1">
    <location>
        <begin position="44"/>
        <end position="53"/>
    </location>
</feature>
<evidence type="ECO:0000313" key="6">
    <source>
        <dbReference type="Proteomes" id="UP000075635"/>
    </source>
</evidence>
<dbReference type="Proteomes" id="UP000075635">
    <property type="component" value="Unassembled WGS sequence"/>
</dbReference>
<feature type="domain" description="PEGA" evidence="4">
    <location>
        <begin position="137"/>
        <end position="204"/>
    </location>
</feature>
<keyword evidence="2" id="KW-0812">Transmembrane</keyword>
<protein>
    <recommendedName>
        <fullName evidence="4">PEGA domain-containing protein</fullName>
    </recommendedName>
</protein>
<proteinExistence type="predicted"/>
<comment type="caution">
    <text evidence="5">The sequence shown here is derived from an EMBL/GenBank/DDBJ whole genome shotgun (WGS) entry which is preliminary data.</text>
</comment>
<evidence type="ECO:0000256" key="1">
    <source>
        <dbReference type="SAM" id="MobiDB-lite"/>
    </source>
</evidence>
<name>A0A150SM13_SORCE</name>
<dbReference type="EMBL" id="JEMB01000811">
    <property type="protein sequence ID" value="KYF93493.1"/>
    <property type="molecule type" value="Genomic_DNA"/>
</dbReference>
<feature type="compositionally biased region" description="Low complexity" evidence="1">
    <location>
        <begin position="214"/>
        <end position="227"/>
    </location>
</feature>
<gene>
    <name evidence="5" type="ORF">BE17_33460</name>
</gene>
<evidence type="ECO:0000313" key="5">
    <source>
        <dbReference type="EMBL" id="KYF93493.1"/>
    </source>
</evidence>
<dbReference type="SUPFAM" id="SSF48452">
    <property type="entry name" value="TPR-like"/>
    <property type="match status" value="1"/>
</dbReference>
<evidence type="ECO:0000256" key="3">
    <source>
        <dbReference type="SAM" id="SignalP"/>
    </source>
</evidence>
<feature type="region of interest" description="Disordered" evidence="1">
    <location>
        <begin position="209"/>
        <end position="241"/>
    </location>
</feature>
<dbReference type="AlphaFoldDB" id="A0A150SM13"/>
<dbReference type="Pfam" id="PF08308">
    <property type="entry name" value="PEGA"/>
    <property type="match status" value="1"/>
</dbReference>
<feature type="chain" id="PRO_5007569024" description="PEGA domain-containing protein" evidence="3">
    <location>
        <begin position="27"/>
        <end position="371"/>
    </location>
</feature>
<feature type="transmembrane region" description="Helical" evidence="2">
    <location>
        <begin position="313"/>
        <end position="337"/>
    </location>
</feature>
<dbReference type="InterPro" id="IPR013229">
    <property type="entry name" value="PEGA"/>
</dbReference>
<feature type="signal peptide" evidence="3">
    <location>
        <begin position="1"/>
        <end position="26"/>
    </location>
</feature>
<dbReference type="InterPro" id="IPR011990">
    <property type="entry name" value="TPR-like_helical_dom_sf"/>
</dbReference>
<organism evidence="5 6">
    <name type="scientific">Sorangium cellulosum</name>
    <name type="common">Polyangium cellulosum</name>
    <dbReference type="NCBI Taxonomy" id="56"/>
    <lineage>
        <taxon>Bacteria</taxon>
        <taxon>Pseudomonadati</taxon>
        <taxon>Myxococcota</taxon>
        <taxon>Polyangia</taxon>
        <taxon>Polyangiales</taxon>
        <taxon>Polyangiaceae</taxon>
        <taxon>Sorangium</taxon>
    </lineage>
</organism>
<keyword evidence="3" id="KW-0732">Signal</keyword>
<keyword evidence="2" id="KW-1133">Transmembrane helix</keyword>
<reference evidence="5 6" key="1">
    <citation type="submission" date="2014-02" db="EMBL/GenBank/DDBJ databases">
        <title>The small core and large imbalanced accessory genome model reveals a collaborative survival strategy of Sorangium cellulosum strains in nature.</title>
        <authorList>
            <person name="Han K."/>
            <person name="Peng R."/>
            <person name="Blom J."/>
            <person name="Li Y.-Z."/>
        </authorList>
    </citation>
    <scope>NUCLEOTIDE SEQUENCE [LARGE SCALE GENOMIC DNA]</scope>
    <source>
        <strain evidence="5 6">So0011-07</strain>
    </source>
</reference>
<sequence length="371" mass="39196">MRYVAHALSLLLSLGAVTGFTSPASAEDVHSKGTPSNGSSMVKDLVRRGRRARDQGRWTEAHAAYKAAFEAKDPASGTELERTEIAGELGLTELALRKYRDAAEHLAWSLEQREALPPAQQRRFGEGLRKARQFVATLILAVDPPDAEVLVDGKAIGRTARTYKLFLEPGQHMVRARAPGHGESLHGLRAVAAAEHEISIKLPQAAVSSASDKAPAVPRPASASPPARAKDPGPPADPWASWPGTLRIAGIGLTAATGSLGAVFMIRASTADGDLEERNRRLDAAGVSQGICREPPKPAVCSELTRLRRERDLFAGLGTALVVTSGVVGAATLASFFTDFSFLRAEPMGARLALTPAIAPAQAGLVAYGAW</sequence>
<feature type="region of interest" description="Disordered" evidence="1">
    <location>
        <begin position="23"/>
        <end position="53"/>
    </location>
</feature>